<keyword evidence="2" id="KW-1185">Reference proteome</keyword>
<accession>A0A9W9XN47</accession>
<dbReference type="EMBL" id="JAPWDQ010000001">
    <property type="protein sequence ID" value="KAJ5496032.1"/>
    <property type="molecule type" value="Genomic_DNA"/>
</dbReference>
<organism evidence="1 2">
    <name type="scientific">Penicillium diatomitis</name>
    <dbReference type="NCBI Taxonomy" id="2819901"/>
    <lineage>
        <taxon>Eukaryota</taxon>
        <taxon>Fungi</taxon>
        <taxon>Dikarya</taxon>
        <taxon>Ascomycota</taxon>
        <taxon>Pezizomycotina</taxon>
        <taxon>Eurotiomycetes</taxon>
        <taxon>Eurotiomycetidae</taxon>
        <taxon>Eurotiales</taxon>
        <taxon>Aspergillaceae</taxon>
        <taxon>Penicillium</taxon>
    </lineage>
</organism>
<evidence type="ECO:0000313" key="1">
    <source>
        <dbReference type="EMBL" id="KAJ5496032.1"/>
    </source>
</evidence>
<dbReference type="GeneID" id="81621001"/>
<protein>
    <submittedName>
        <fullName evidence="1">Uncharacterized protein</fullName>
    </submittedName>
</protein>
<reference evidence="1" key="1">
    <citation type="submission" date="2022-12" db="EMBL/GenBank/DDBJ databases">
        <authorList>
            <person name="Petersen C."/>
        </authorList>
    </citation>
    <scope>NUCLEOTIDE SEQUENCE</scope>
    <source>
        <strain evidence="1">IBT 30728</strain>
    </source>
</reference>
<reference evidence="1" key="2">
    <citation type="journal article" date="2023" name="IMA Fungus">
        <title>Comparative genomic study of the Penicillium genus elucidates a diverse pangenome and 15 lateral gene transfer events.</title>
        <authorList>
            <person name="Petersen C."/>
            <person name="Sorensen T."/>
            <person name="Nielsen M.R."/>
            <person name="Sondergaard T.E."/>
            <person name="Sorensen J.L."/>
            <person name="Fitzpatrick D.A."/>
            <person name="Frisvad J.C."/>
            <person name="Nielsen K.L."/>
        </authorList>
    </citation>
    <scope>NUCLEOTIDE SEQUENCE</scope>
    <source>
        <strain evidence="1">IBT 30728</strain>
    </source>
</reference>
<gene>
    <name evidence="1" type="ORF">N7539_001148</name>
</gene>
<sequence>MTLPSSEALKADIIMAKELAFNGCHSSKLAQTCSQMEGGILGPKARREMFVKPIYSGFSGHTLVDTGAQHQAGAPVICTEFRGVNIAPPRDGEARERDWSYTTAADVDDVLRRFENLVMAVFKGGHTCGLVYTQLIRAILERAQDVYYHHHHCHNPKGVRKILHAFHMSGSS</sequence>
<name>A0A9W9XN47_9EURO</name>
<dbReference type="Proteomes" id="UP001148312">
    <property type="component" value="Unassembled WGS sequence"/>
</dbReference>
<proteinExistence type="predicted"/>
<dbReference type="AlphaFoldDB" id="A0A9W9XN47"/>
<comment type="caution">
    <text evidence="1">The sequence shown here is derived from an EMBL/GenBank/DDBJ whole genome shotgun (WGS) entry which is preliminary data.</text>
</comment>
<evidence type="ECO:0000313" key="2">
    <source>
        <dbReference type="Proteomes" id="UP001148312"/>
    </source>
</evidence>
<dbReference type="RefSeq" id="XP_056795045.1">
    <property type="nucleotide sequence ID" value="XM_056930752.1"/>
</dbReference>